<gene>
    <name evidence="1" type="ORF">ACFOEK_06020</name>
</gene>
<accession>A0ABV7HA05</accession>
<dbReference type="InterPro" id="IPR034242">
    <property type="entry name" value="MauL"/>
</dbReference>
<evidence type="ECO:0000313" key="1">
    <source>
        <dbReference type="EMBL" id="MFC3150572.1"/>
    </source>
</evidence>
<organism evidence="1 2">
    <name type="scientific">Litoribrevibacter euphylliae</name>
    <dbReference type="NCBI Taxonomy" id="1834034"/>
    <lineage>
        <taxon>Bacteria</taxon>
        <taxon>Pseudomonadati</taxon>
        <taxon>Pseudomonadota</taxon>
        <taxon>Gammaproteobacteria</taxon>
        <taxon>Oceanospirillales</taxon>
        <taxon>Oceanospirillaceae</taxon>
        <taxon>Litoribrevibacter</taxon>
    </lineage>
</organism>
<comment type="caution">
    <text evidence="1">The sequence shown here is derived from an EMBL/GenBank/DDBJ whole genome shotgun (WGS) entry which is preliminary data.</text>
</comment>
<sequence>MNIMLYLRQLLILWVSVMVPCAFALEIKVVDQNGAPVKDAVIAIPEGSITAISPEPAIMDQIDVAFVPHVLAIEQGREVIFPNSDDIRHHVYSFSEPKRFEIKLYKGVPKTPITFDQSGLVALGCNIHDSMLGYIFVSPWPEFKITDTSGLVTLSKAVNTVAVWHPWIPNLTEPMMVELTAQEDVNLFQITLNLNQPQPVKRYKKKYKKRYND</sequence>
<keyword evidence="2" id="KW-1185">Reference proteome</keyword>
<name>A0ABV7HA05_9GAMM</name>
<evidence type="ECO:0000313" key="2">
    <source>
        <dbReference type="Proteomes" id="UP001595476"/>
    </source>
</evidence>
<dbReference type="Proteomes" id="UP001595476">
    <property type="component" value="Unassembled WGS sequence"/>
</dbReference>
<reference evidence="2" key="1">
    <citation type="journal article" date="2019" name="Int. J. Syst. Evol. Microbiol.">
        <title>The Global Catalogue of Microorganisms (GCM) 10K type strain sequencing project: providing services to taxonomists for standard genome sequencing and annotation.</title>
        <authorList>
            <consortium name="The Broad Institute Genomics Platform"/>
            <consortium name="The Broad Institute Genome Sequencing Center for Infectious Disease"/>
            <person name="Wu L."/>
            <person name="Ma J."/>
        </authorList>
    </citation>
    <scope>NUCLEOTIDE SEQUENCE [LARGE SCALE GENOMIC DNA]</scope>
    <source>
        <strain evidence="2">KCTC 52438</strain>
    </source>
</reference>
<dbReference type="InterPro" id="IPR008972">
    <property type="entry name" value="Cupredoxin"/>
</dbReference>
<dbReference type="Gene3D" id="2.60.40.420">
    <property type="entry name" value="Cupredoxins - blue copper proteins"/>
    <property type="match status" value="1"/>
</dbReference>
<dbReference type="EMBL" id="JBHRSZ010000002">
    <property type="protein sequence ID" value="MFC3150572.1"/>
    <property type="molecule type" value="Genomic_DNA"/>
</dbReference>
<dbReference type="RefSeq" id="WP_386717608.1">
    <property type="nucleotide sequence ID" value="NZ_JBHRSZ010000002.1"/>
</dbReference>
<proteinExistence type="predicted"/>
<protein>
    <submittedName>
        <fullName evidence="1">Methylamine utilization protein</fullName>
    </submittedName>
</protein>
<dbReference type="SUPFAM" id="SSF49503">
    <property type="entry name" value="Cupredoxins"/>
    <property type="match status" value="1"/>
</dbReference>
<dbReference type="CDD" id="cd04221">
    <property type="entry name" value="MauL"/>
    <property type="match status" value="1"/>
</dbReference>